<name>A0A0E9WYX4_ANGAN</name>
<reference evidence="1" key="2">
    <citation type="journal article" date="2015" name="Fish Shellfish Immunol.">
        <title>Early steps in the European eel (Anguilla anguilla)-Vibrio vulnificus interaction in the gills: Role of the RtxA13 toxin.</title>
        <authorList>
            <person name="Callol A."/>
            <person name="Pajuelo D."/>
            <person name="Ebbesson L."/>
            <person name="Teles M."/>
            <person name="MacKenzie S."/>
            <person name="Amaro C."/>
        </authorList>
    </citation>
    <scope>NUCLEOTIDE SEQUENCE</scope>
</reference>
<reference evidence="1" key="1">
    <citation type="submission" date="2014-11" db="EMBL/GenBank/DDBJ databases">
        <authorList>
            <person name="Amaro Gonzalez C."/>
        </authorList>
    </citation>
    <scope>NUCLEOTIDE SEQUENCE</scope>
</reference>
<protein>
    <submittedName>
        <fullName evidence="1">Uncharacterized protein</fullName>
    </submittedName>
</protein>
<evidence type="ECO:0000313" key="1">
    <source>
        <dbReference type="EMBL" id="JAH95554.1"/>
    </source>
</evidence>
<dbReference type="EMBL" id="GBXM01013023">
    <property type="protein sequence ID" value="JAH95554.1"/>
    <property type="molecule type" value="Transcribed_RNA"/>
</dbReference>
<proteinExistence type="predicted"/>
<dbReference type="AlphaFoldDB" id="A0A0E9WYX4"/>
<organism evidence="1">
    <name type="scientific">Anguilla anguilla</name>
    <name type="common">European freshwater eel</name>
    <name type="synonym">Muraena anguilla</name>
    <dbReference type="NCBI Taxonomy" id="7936"/>
    <lineage>
        <taxon>Eukaryota</taxon>
        <taxon>Metazoa</taxon>
        <taxon>Chordata</taxon>
        <taxon>Craniata</taxon>
        <taxon>Vertebrata</taxon>
        <taxon>Euteleostomi</taxon>
        <taxon>Actinopterygii</taxon>
        <taxon>Neopterygii</taxon>
        <taxon>Teleostei</taxon>
        <taxon>Anguilliformes</taxon>
        <taxon>Anguillidae</taxon>
        <taxon>Anguilla</taxon>
    </lineage>
</organism>
<sequence length="51" mass="6001">MLKTFHSVRNLIAYENRVNLFYYFCPLAHQQPGFCSLLSSNTITRHRSTHS</sequence>
<accession>A0A0E9WYX4</accession>